<reference evidence="2" key="1">
    <citation type="journal article" date="2008" name="Nat. Genet.">
        <title>The Pristionchus pacificus genome provides a unique perspective on nematode lifestyle and parasitism.</title>
        <authorList>
            <person name="Dieterich C."/>
            <person name="Clifton S.W."/>
            <person name="Schuster L.N."/>
            <person name="Chinwalla A."/>
            <person name="Delehaunty K."/>
            <person name="Dinkelacker I."/>
            <person name="Fulton L."/>
            <person name="Fulton R."/>
            <person name="Godfrey J."/>
            <person name="Minx P."/>
            <person name="Mitreva M."/>
            <person name="Roeseler W."/>
            <person name="Tian H."/>
            <person name="Witte H."/>
            <person name="Yang S.P."/>
            <person name="Wilson R.K."/>
            <person name="Sommer R.J."/>
        </authorList>
    </citation>
    <scope>NUCLEOTIDE SEQUENCE [LARGE SCALE GENOMIC DNA]</scope>
    <source>
        <strain evidence="2">PS312</strain>
    </source>
</reference>
<gene>
    <name evidence="1" type="primary">WBGene00277028</name>
</gene>
<sequence>MHIPLRSTCPCAIADQPSTSGHECQSCGVSSAEELTAQEEGQPRWMKGYPRELTLPCIPVEGIDYGRCEVDQRGCYRSRLEYFTCANESSFHVNRTERDDRSMLPKIPVRPDEGMWMTTVPMERGTKVVEFARPATVATSIPYHGETRRNVDCRSNSSVTVPTSIPYSAETRGKVNWNTVPSTVTTSISQVDETRRNVEWISRDHTALAVRERLATVPPAVTVMGRMEGYGSTPPSSQIRYYVNEGTQIDQESSEVDQWSTVSNEASIRYRSRSVISPMTTTVPDNEAISSGIESCALHTNPDLHNYQRTIERSKLPNEIKDQRDQCEMRIRMQIKDQRALTKIRDHSRHVSFSEQVLVRTFTRDPASNLCNANHKELLEIFVNEVSLICIRNDEPRPFRRFSEMKWLMLNANFMRLEHWNAELSMWGELNETESIESFVCDFKANAVIFHLTEKEKPIWFPKYLKPKARSIYTSCEIENDESSFDEVIDVFISQWRKYSNCMSLLDEEDWMEVGRIDPIAMLGRTYMGVFEALDHLSMHERKLAMNKIHQRKQWADQHCNPKKYESDVVHQLMISEDSLNNTVPDKRCDEKSNDFSNDFIAHCPESVSIEETEYRSNRKRKLGYSEEVVPTMRSPDIVGIVKDMCHNRNWNSGYTLQMTETGSVETKEITASDRMDYKLSVVEKVTPTFRSPELIEYMTMHEFVPRRIESQTREWVCVQMVEPKFTSPDIKNYSEYCTHFTWMNFGGLDKKQMRLESTNQSRYRIRTESKMTIKPHGRKFTILSGDTYSVY</sequence>
<evidence type="ECO:0000313" key="1">
    <source>
        <dbReference type="EnsemblMetazoa" id="PPA38659.1"/>
    </source>
</evidence>
<proteinExistence type="predicted"/>
<reference evidence="1" key="2">
    <citation type="submission" date="2022-06" db="UniProtKB">
        <authorList>
            <consortium name="EnsemblMetazoa"/>
        </authorList>
    </citation>
    <scope>IDENTIFICATION</scope>
    <source>
        <strain evidence="1">PS312</strain>
    </source>
</reference>
<dbReference type="Proteomes" id="UP000005239">
    <property type="component" value="Unassembled WGS sequence"/>
</dbReference>
<name>A0A2A6BZ34_PRIPA</name>
<accession>A0A2A6BZ34</accession>
<dbReference type="EnsemblMetazoa" id="PPA38659.1">
    <property type="protein sequence ID" value="PPA38659.1"/>
    <property type="gene ID" value="WBGene00277028"/>
</dbReference>
<organism evidence="1 2">
    <name type="scientific">Pristionchus pacificus</name>
    <name type="common">Parasitic nematode worm</name>
    <dbReference type="NCBI Taxonomy" id="54126"/>
    <lineage>
        <taxon>Eukaryota</taxon>
        <taxon>Metazoa</taxon>
        <taxon>Ecdysozoa</taxon>
        <taxon>Nematoda</taxon>
        <taxon>Chromadorea</taxon>
        <taxon>Rhabditida</taxon>
        <taxon>Rhabditina</taxon>
        <taxon>Diplogasteromorpha</taxon>
        <taxon>Diplogasteroidea</taxon>
        <taxon>Neodiplogasteridae</taxon>
        <taxon>Pristionchus</taxon>
    </lineage>
</organism>
<evidence type="ECO:0000313" key="2">
    <source>
        <dbReference type="Proteomes" id="UP000005239"/>
    </source>
</evidence>
<dbReference type="AlphaFoldDB" id="A0A2A6BZ34"/>
<protein>
    <submittedName>
        <fullName evidence="1">Uncharacterized protein</fullName>
    </submittedName>
</protein>
<accession>A0A8R1YRM8</accession>
<keyword evidence="2" id="KW-1185">Reference proteome</keyword>